<dbReference type="EMBL" id="CALLCH030000008">
    <property type="protein sequence ID" value="CAI4213512.1"/>
    <property type="molecule type" value="Genomic_DNA"/>
</dbReference>
<gene>
    <name evidence="2" type="ORF">PPNO1_LOCUS3260</name>
</gene>
<reference evidence="2" key="1">
    <citation type="submission" date="2022-11" db="EMBL/GenBank/DDBJ databases">
        <authorList>
            <person name="Scott C."/>
            <person name="Bruce N."/>
        </authorList>
    </citation>
    <scope>NUCLEOTIDE SEQUENCE</scope>
</reference>
<feature type="compositionally biased region" description="Low complexity" evidence="1">
    <location>
        <begin position="107"/>
        <end position="122"/>
    </location>
</feature>
<keyword evidence="3" id="KW-1185">Reference proteome</keyword>
<sequence>MSPADAGAKGFTIRQDFWGVPDHPRLDGKRLQDLLYPEKLRTAKDRKAATEDAARLFKKPFFAAQLRYYGIPFSSSGPVARCDASWRMPWRVASVGKRIQGLEQVQKAPASKKAAGPKTTAPAKEKAPAKRKRQSSVDEGKSNKKVLADTPRARQTARKSASLGGSDNDKKRLAGSGHAKQTARKSAGGSRTFGTSARQGVESRDPSCVGSYQVTCKAVSEEWDYSNFSIDIWPGSNRTTTWRTSIWSVAKSYDGNGRHIPKASSSTANDNKPLRYSLALRGRETGTGEIYSDPEYGHIKFTDNTFTQFTGTVDLPVAGVTAKMVGFQSLSAPMRSASEWDAFSDEAAEGALTVELRYITGPKIYSRIKN</sequence>
<evidence type="ECO:0000313" key="3">
    <source>
        <dbReference type="Proteomes" id="UP000838763"/>
    </source>
</evidence>
<dbReference type="OrthoDB" id="4630416at2759"/>
<proteinExistence type="predicted"/>
<dbReference type="Proteomes" id="UP000838763">
    <property type="component" value="Unassembled WGS sequence"/>
</dbReference>
<accession>A0A9P1MAA8</accession>
<evidence type="ECO:0000256" key="1">
    <source>
        <dbReference type="SAM" id="MobiDB-lite"/>
    </source>
</evidence>
<evidence type="ECO:0000313" key="2">
    <source>
        <dbReference type="EMBL" id="CAI4213512.1"/>
    </source>
</evidence>
<comment type="caution">
    <text evidence="2">The sequence shown here is derived from an EMBL/GenBank/DDBJ whole genome shotgun (WGS) entry which is preliminary data.</text>
</comment>
<feature type="region of interest" description="Disordered" evidence="1">
    <location>
        <begin position="103"/>
        <end position="207"/>
    </location>
</feature>
<name>A0A9P1MAA8_9PEZI</name>
<protein>
    <submittedName>
        <fullName evidence="2">Uncharacterized protein</fullName>
    </submittedName>
</protein>
<dbReference type="AlphaFoldDB" id="A0A9P1MAA8"/>
<organism evidence="2 3">
    <name type="scientific">Parascedosporium putredinis</name>
    <dbReference type="NCBI Taxonomy" id="1442378"/>
    <lineage>
        <taxon>Eukaryota</taxon>
        <taxon>Fungi</taxon>
        <taxon>Dikarya</taxon>
        <taxon>Ascomycota</taxon>
        <taxon>Pezizomycotina</taxon>
        <taxon>Sordariomycetes</taxon>
        <taxon>Hypocreomycetidae</taxon>
        <taxon>Microascales</taxon>
        <taxon>Microascaceae</taxon>
        <taxon>Parascedosporium</taxon>
    </lineage>
</organism>